<evidence type="ECO:0000313" key="6">
    <source>
        <dbReference type="Proteomes" id="UP000438983"/>
    </source>
</evidence>
<dbReference type="Proteomes" id="UP000438983">
    <property type="component" value="Chromosome"/>
</dbReference>
<dbReference type="PANTHER" id="PTHR41534">
    <property type="entry name" value="BLR3401 PROTEIN"/>
    <property type="match status" value="1"/>
</dbReference>
<dbReference type="GO" id="GO:0019380">
    <property type="term" value="P:3-phenylpropionate catabolic process"/>
    <property type="evidence" value="ECO:0007669"/>
    <property type="project" value="TreeGrafter"/>
</dbReference>
<reference evidence="5 6" key="1">
    <citation type="submission" date="2019-12" db="EMBL/GenBank/DDBJ databases">
        <title>Complete genome sequence of Pseudomonas stutzeri.</title>
        <authorList>
            <person name="Lim S.R."/>
            <person name="Kim J.H."/>
        </authorList>
    </citation>
    <scope>NUCLEOTIDE SEQUENCE [LARGE SCALE GENOMIC DNA]</scope>
    <source>
        <strain evidence="5 6">PM101005</strain>
    </source>
</reference>
<protein>
    <submittedName>
        <fullName evidence="5">Aromatic-ring-hydroxylating dioxygenase subunit beta</fullName>
    </submittedName>
</protein>
<dbReference type="OrthoDB" id="7062869at2"/>
<comment type="similarity">
    <text evidence="1">Belongs to the bacterial ring-hydroxylating dioxygenase beta subunit family.</text>
</comment>
<evidence type="ECO:0000256" key="3">
    <source>
        <dbReference type="ARBA" id="ARBA00022964"/>
    </source>
</evidence>
<dbReference type="CDD" id="cd00667">
    <property type="entry name" value="ring_hydroxylating_dioxygenases_beta"/>
    <property type="match status" value="1"/>
</dbReference>
<evidence type="ECO:0000256" key="2">
    <source>
        <dbReference type="ARBA" id="ARBA00022797"/>
    </source>
</evidence>
<dbReference type="InterPro" id="IPR032710">
    <property type="entry name" value="NTF2-like_dom_sf"/>
</dbReference>
<keyword evidence="3 5" id="KW-0223">Dioxygenase</keyword>
<dbReference type="GO" id="GO:0051213">
    <property type="term" value="F:dioxygenase activity"/>
    <property type="evidence" value="ECO:0007669"/>
    <property type="project" value="UniProtKB-KW"/>
</dbReference>
<dbReference type="SUPFAM" id="SSF54427">
    <property type="entry name" value="NTF2-like"/>
    <property type="match status" value="1"/>
</dbReference>
<sequence length="177" mass="21083">MQFDRNFDFGTRDLQPVQVGHDMQRDIERFIFDEARLLDERRFWEWDALYTETGMYWMPHKHEQANPFDHISLFWEGRMLREVRIRRVENARNWSQQPPTRTAHLVGNIVVEGCDAAGHLVVRAVFQVSEWRLEQRQLAGRYTYKLAEQDGGGWKIALKRVDLVNCEDVFANLEVFV</sequence>
<accession>A0A6I6LII1</accession>
<keyword evidence="4" id="KW-0560">Oxidoreductase</keyword>
<gene>
    <name evidence="5" type="ORF">GQA94_02875</name>
</gene>
<dbReference type="PANTHER" id="PTHR41534:SF1">
    <property type="entry name" value="BLR3401 PROTEIN"/>
    <property type="match status" value="1"/>
</dbReference>
<evidence type="ECO:0000256" key="1">
    <source>
        <dbReference type="ARBA" id="ARBA00009570"/>
    </source>
</evidence>
<organism evidence="5 6">
    <name type="scientific">Stutzerimonas stutzeri</name>
    <name type="common">Pseudomonas stutzeri</name>
    <dbReference type="NCBI Taxonomy" id="316"/>
    <lineage>
        <taxon>Bacteria</taxon>
        <taxon>Pseudomonadati</taxon>
        <taxon>Pseudomonadota</taxon>
        <taxon>Gammaproteobacteria</taxon>
        <taxon>Pseudomonadales</taxon>
        <taxon>Pseudomonadaceae</taxon>
        <taxon>Stutzerimonas</taxon>
    </lineage>
</organism>
<dbReference type="RefSeq" id="WP_158186656.1">
    <property type="nucleotide sequence ID" value="NZ_CP046902.1"/>
</dbReference>
<dbReference type="InterPro" id="IPR000391">
    <property type="entry name" value="Rng_hydr_dOase-bsu"/>
</dbReference>
<dbReference type="Gene3D" id="3.10.450.50">
    <property type="match status" value="1"/>
</dbReference>
<name>A0A6I6LII1_STUST</name>
<proteinExistence type="inferred from homology"/>
<dbReference type="Pfam" id="PF00866">
    <property type="entry name" value="Ring_hydroxyl_B"/>
    <property type="match status" value="1"/>
</dbReference>
<dbReference type="AlphaFoldDB" id="A0A6I6LII1"/>
<evidence type="ECO:0000313" key="5">
    <source>
        <dbReference type="EMBL" id="QGZ29063.1"/>
    </source>
</evidence>
<evidence type="ECO:0000256" key="4">
    <source>
        <dbReference type="ARBA" id="ARBA00023002"/>
    </source>
</evidence>
<dbReference type="EMBL" id="CP046902">
    <property type="protein sequence ID" value="QGZ29063.1"/>
    <property type="molecule type" value="Genomic_DNA"/>
</dbReference>
<keyword evidence="2" id="KW-0058">Aromatic hydrocarbons catabolism</keyword>